<sequence length="98" mass="11286">MQIKKSRYKAHLFICNKSRTDGRKSCGHEVDPDLKTILKNEIRERGWKLFVRVSDCGCLGVCDAGPNIMIYPQKIWLSAVTRDDIPEILHILEEIMEA</sequence>
<dbReference type="CDD" id="cd02980">
    <property type="entry name" value="TRX_Fd_family"/>
    <property type="match status" value="1"/>
</dbReference>
<organism evidence="1 2">
    <name type="scientific">Pontiella agarivorans</name>
    <dbReference type="NCBI Taxonomy" id="3038953"/>
    <lineage>
        <taxon>Bacteria</taxon>
        <taxon>Pseudomonadati</taxon>
        <taxon>Kiritimatiellota</taxon>
        <taxon>Kiritimatiellia</taxon>
        <taxon>Kiritimatiellales</taxon>
        <taxon>Pontiellaceae</taxon>
        <taxon>Pontiella</taxon>
    </lineage>
</organism>
<evidence type="ECO:0000313" key="2">
    <source>
        <dbReference type="Proteomes" id="UP001290861"/>
    </source>
</evidence>
<dbReference type="Proteomes" id="UP001290861">
    <property type="component" value="Unassembled WGS sequence"/>
</dbReference>
<dbReference type="EMBL" id="JARVCO010000010">
    <property type="protein sequence ID" value="MDZ8119274.1"/>
    <property type="molecule type" value="Genomic_DNA"/>
</dbReference>
<accession>A0ABU5MYI0</accession>
<dbReference type="InterPro" id="IPR036249">
    <property type="entry name" value="Thioredoxin-like_sf"/>
</dbReference>
<gene>
    <name evidence="1" type="ORF">P9H32_11630</name>
</gene>
<name>A0ABU5MYI0_9BACT</name>
<protein>
    <submittedName>
        <fullName evidence="1">(2Fe-2S) ferredoxin domain-containing protein</fullName>
    </submittedName>
</protein>
<dbReference type="Gene3D" id="3.40.30.10">
    <property type="entry name" value="Glutaredoxin"/>
    <property type="match status" value="1"/>
</dbReference>
<keyword evidence="2" id="KW-1185">Reference proteome</keyword>
<dbReference type="SUPFAM" id="SSF52833">
    <property type="entry name" value="Thioredoxin-like"/>
    <property type="match status" value="1"/>
</dbReference>
<proteinExistence type="predicted"/>
<reference evidence="1 2" key="1">
    <citation type="journal article" date="2024" name="Appl. Environ. Microbiol.">
        <title>Pontiella agarivorans sp. nov., a novel marine anaerobic bacterium capable of degrading macroalgal polysaccharides and fixing nitrogen.</title>
        <authorList>
            <person name="Liu N."/>
            <person name="Kivenson V."/>
            <person name="Peng X."/>
            <person name="Cui Z."/>
            <person name="Lankiewicz T.S."/>
            <person name="Gosselin K.M."/>
            <person name="English C.J."/>
            <person name="Blair E.M."/>
            <person name="O'Malley M.A."/>
            <person name="Valentine D.L."/>
        </authorList>
    </citation>
    <scope>NUCLEOTIDE SEQUENCE [LARGE SCALE GENOMIC DNA]</scope>
    <source>
        <strain evidence="1 2">NLcol2</strain>
    </source>
</reference>
<evidence type="ECO:0000313" key="1">
    <source>
        <dbReference type="EMBL" id="MDZ8119274.1"/>
    </source>
</evidence>
<comment type="caution">
    <text evidence="1">The sequence shown here is derived from an EMBL/GenBank/DDBJ whole genome shotgun (WGS) entry which is preliminary data.</text>
</comment>
<dbReference type="RefSeq" id="WP_322609058.1">
    <property type="nucleotide sequence ID" value="NZ_JARVCO010000010.1"/>
</dbReference>